<dbReference type="SUPFAM" id="SSF88697">
    <property type="entry name" value="PUA domain-like"/>
    <property type="match status" value="1"/>
</dbReference>
<dbReference type="InterPro" id="IPR015947">
    <property type="entry name" value="PUA-like_sf"/>
</dbReference>
<feature type="domain" description="ASCH" evidence="1">
    <location>
        <begin position="29"/>
        <end position="146"/>
    </location>
</feature>
<dbReference type="SMART" id="SM01022">
    <property type="entry name" value="ASCH"/>
    <property type="match status" value="1"/>
</dbReference>
<gene>
    <name evidence="2" type="ORF">SSDG_00671</name>
</gene>
<dbReference type="EMBL" id="CM000950">
    <property type="protein sequence ID" value="EDY62353.1"/>
    <property type="molecule type" value="Genomic_DNA"/>
</dbReference>
<evidence type="ECO:0000313" key="3">
    <source>
        <dbReference type="Proteomes" id="UP000002805"/>
    </source>
</evidence>
<dbReference type="PANTHER" id="PTHR39203">
    <property type="entry name" value="CYTOPLASMIC PROTEIN-RELATED"/>
    <property type="match status" value="1"/>
</dbReference>
<evidence type="ECO:0000313" key="2">
    <source>
        <dbReference type="EMBL" id="EDY62353.1"/>
    </source>
</evidence>
<dbReference type="Proteomes" id="UP000002805">
    <property type="component" value="Chromosome"/>
</dbReference>
<organism evidence="2 3">
    <name type="scientific">Streptomyces pristinaespiralis (strain ATCC 25486 / DSM 40338 / CBS 914.69 / JCM 4507 / KCC S-0507 / NBRC 13074 / NRRL 2958 / 5647)</name>
    <dbReference type="NCBI Taxonomy" id="457429"/>
    <lineage>
        <taxon>Bacteria</taxon>
        <taxon>Bacillati</taxon>
        <taxon>Actinomycetota</taxon>
        <taxon>Actinomycetes</taxon>
        <taxon>Kitasatosporales</taxon>
        <taxon>Streptomycetaceae</taxon>
        <taxon>Streptomyces</taxon>
    </lineage>
</organism>
<dbReference type="PANTHER" id="PTHR39203:SF1">
    <property type="entry name" value="CYTOPLASMIC PROTEIN"/>
    <property type="match status" value="1"/>
</dbReference>
<reference evidence="3" key="1">
    <citation type="submission" date="2008-02" db="EMBL/GenBank/DDBJ databases">
        <authorList>
            <consortium name="The Broad Institute Genome Sequencing Platform"/>
            <person name="Fischbach M."/>
            <person name="Ward D."/>
            <person name="Young S."/>
            <person name="Jaffe D."/>
            <person name="Gnerre S."/>
            <person name="Berlin A."/>
            <person name="Heiman D."/>
            <person name="Hepburn T."/>
            <person name="Sykes S."/>
            <person name="Alvarado L."/>
            <person name="Kodira C.D."/>
            <person name="Straight P."/>
            <person name="Clardy J."/>
            <person name="Hung D."/>
            <person name="Kolter R."/>
            <person name="Mekalanos J."/>
            <person name="Walker S."/>
            <person name="Walsh C.T."/>
            <person name="Lander E."/>
            <person name="Galagan J."/>
            <person name="Nusbaum C."/>
            <person name="Birren B."/>
        </authorList>
    </citation>
    <scope>NUCLEOTIDE SEQUENCE [LARGE SCALE GENOMIC DNA]</scope>
    <source>
        <strain evidence="3">ATCC 25486 / DSM 40338 / CBS 914.69 / JCM 4507 / NBRC 13074 / NRRL 2958 / 5647</strain>
    </source>
</reference>
<name>B5H692_STRE2</name>
<accession>B5H692</accession>
<protein>
    <recommendedName>
        <fullName evidence="1">ASCH domain-containing protein</fullName>
    </recommendedName>
</protein>
<dbReference type="eggNOG" id="COG4405">
    <property type="taxonomic scope" value="Bacteria"/>
</dbReference>
<sequence length="148" mass="16044">MRVGRRRPGGGADLVIMWPRIDGLRTLDLGVPGELRGTRNALVLTGRKRATAGLLEADRTEGEEPETVGERLVLVGSDGQRVTEVVVESVDITPLGSVPWDFARAEGEGDADLAEWRAGHIAYWQSVGRTVDDRTDIVCVRFALAPPT</sequence>
<evidence type="ECO:0000259" key="1">
    <source>
        <dbReference type="SMART" id="SM01022"/>
    </source>
</evidence>
<dbReference type="InterPro" id="IPR009326">
    <property type="entry name" value="DUF984"/>
</dbReference>
<dbReference type="Pfam" id="PF04266">
    <property type="entry name" value="ASCH"/>
    <property type="match status" value="1"/>
</dbReference>
<dbReference type="HOGENOM" id="CLU_102450_3_1_11"/>
<dbReference type="Gene3D" id="3.10.400.10">
    <property type="entry name" value="Sulfate adenylyltransferase"/>
    <property type="match status" value="1"/>
</dbReference>
<keyword evidence="3" id="KW-1185">Reference proteome</keyword>
<reference evidence="3" key="2">
    <citation type="submission" date="2009-10" db="EMBL/GenBank/DDBJ databases">
        <title>The genome sequence of Streptomyces pristinaespiralis strain ATCC 25486.</title>
        <authorList>
            <consortium name="The Broad Institute Genome Sequencing Platform"/>
            <consortium name="Broad Institute Microbial Sequencing Center"/>
            <person name="Fischbach M."/>
            <person name="Godfrey P."/>
            <person name="Ward D."/>
            <person name="Young S."/>
            <person name="Zeng Q."/>
            <person name="Koehrsen M."/>
            <person name="Alvarado L."/>
            <person name="Berlin A.M."/>
            <person name="Bochicchio J."/>
            <person name="Borenstein D."/>
            <person name="Chapman S.B."/>
            <person name="Chen Z."/>
            <person name="Engels R."/>
            <person name="Freedman E."/>
            <person name="Gellesch M."/>
            <person name="Goldberg J."/>
            <person name="Griggs A."/>
            <person name="Gujja S."/>
            <person name="Heilman E.R."/>
            <person name="Heiman D.I."/>
            <person name="Hepburn T.A."/>
            <person name="Howarth C."/>
            <person name="Jen D."/>
            <person name="Larson L."/>
            <person name="Lewis B."/>
            <person name="Mehta T."/>
            <person name="Park D."/>
            <person name="Pearson M."/>
            <person name="Richards J."/>
            <person name="Roberts A."/>
            <person name="Saif S."/>
            <person name="Shea T.D."/>
            <person name="Shenoy N."/>
            <person name="Sisk P."/>
            <person name="Stolte C."/>
            <person name="Sykes S.N."/>
            <person name="Thomson T."/>
            <person name="Walk T."/>
            <person name="White J."/>
            <person name="Yandava C."/>
            <person name="Straight P."/>
            <person name="Clardy J."/>
            <person name="Hung D."/>
            <person name="Kolter R."/>
            <person name="Mekalanos J."/>
            <person name="Walker S."/>
            <person name="Walsh C.T."/>
            <person name="Wieland-Brown L.C."/>
            <person name="Haas B."/>
            <person name="Nusbaum C."/>
            <person name="Birren B."/>
        </authorList>
    </citation>
    <scope>NUCLEOTIDE SEQUENCE [LARGE SCALE GENOMIC DNA]</scope>
    <source>
        <strain evidence="3">ATCC 25486 / DSM 40338 / CBS 914.69 / JCM 4507 / NBRC 13074 / NRRL 2958 / 5647</strain>
    </source>
</reference>
<dbReference type="InterPro" id="IPR007374">
    <property type="entry name" value="ASCH_domain"/>
</dbReference>
<dbReference type="AlphaFoldDB" id="B5H692"/>
<proteinExistence type="predicted"/>